<dbReference type="HAMAP" id="MF_00535">
    <property type="entry name" value="Cyanate_hydrat"/>
    <property type="match status" value="1"/>
</dbReference>
<dbReference type="InterPro" id="IPR010982">
    <property type="entry name" value="Lambda_DNA-bd_dom_sf"/>
</dbReference>
<dbReference type="PANTHER" id="PTHR34186">
    <property type="entry name" value="CYANATE HYDRATASE"/>
    <property type="match status" value="1"/>
</dbReference>
<dbReference type="PRINTS" id="PR01693">
    <property type="entry name" value="CYANASE"/>
</dbReference>
<dbReference type="InterPro" id="IPR003712">
    <property type="entry name" value="Cyanate_lyase_C"/>
</dbReference>
<dbReference type="InterPro" id="IPR048564">
    <property type="entry name" value="CYNS_N"/>
</dbReference>
<evidence type="ECO:0000313" key="7">
    <source>
        <dbReference type="Proteomes" id="UP001064782"/>
    </source>
</evidence>
<dbReference type="NCBIfam" id="TIGR00673">
    <property type="entry name" value="cynS"/>
    <property type="match status" value="1"/>
</dbReference>
<feature type="domain" description="Cyanate lyase C-terminal" evidence="4">
    <location>
        <begin position="97"/>
        <end position="168"/>
    </location>
</feature>
<dbReference type="GO" id="GO:0008824">
    <property type="term" value="F:cyanate hydratase activity"/>
    <property type="evidence" value="ECO:0007669"/>
    <property type="project" value="UniProtKB-UniRule"/>
</dbReference>
<comment type="caution">
    <text evidence="6">The sequence shown here is derived from an EMBL/GenBank/DDBJ whole genome shotgun (WGS) entry which is preliminary data.</text>
</comment>
<evidence type="ECO:0000256" key="2">
    <source>
        <dbReference type="ARBA" id="ARBA00023239"/>
    </source>
</evidence>
<evidence type="ECO:0000256" key="3">
    <source>
        <dbReference type="HAMAP-Rule" id="MF_00535"/>
    </source>
</evidence>
<dbReference type="SUPFAM" id="SSF47413">
    <property type="entry name" value="lambda repressor-like DNA-binding domains"/>
    <property type="match status" value="1"/>
</dbReference>
<dbReference type="EMBL" id="BRXE01000103">
    <property type="protein sequence ID" value="GLB85866.1"/>
    <property type="molecule type" value="Genomic_DNA"/>
</dbReference>
<dbReference type="Proteomes" id="UP001064782">
    <property type="component" value="Unassembled WGS sequence"/>
</dbReference>
<comment type="function">
    <text evidence="1 3">Catalyzes the reaction of cyanate with bicarbonate to produce ammonia and carbon dioxide.</text>
</comment>
<accession>A0A9P3Q5Q2</accession>
<dbReference type="SUPFAM" id="SSF55234">
    <property type="entry name" value="Cyanase C-terminal domain"/>
    <property type="match status" value="1"/>
</dbReference>
<dbReference type="Gene3D" id="1.10.260.40">
    <property type="entry name" value="lambda repressor-like DNA-binding domains"/>
    <property type="match status" value="1"/>
</dbReference>
<dbReference type="Pfam" id="PF21291">
    <property type="entry name" value="CYNS_N"/>
    <property type="match status" value="1"/>
</dbReference>
<dbReference type="CDD" id="cd00559">
    <property type="entry name" value="Cyanase_C"/>
    <property type="match status" value="1"/>
</dbReference>
<keyword evidence="2 3" id="KW-0456">Lyase</keyword>
<feature type="active site" evidence="3">
    <location>
        <position position="110"/>
    </location>
</feature>
<name>A0A9P3Q5Q2_9MYCO</name>
<dbReference type="InterPro" id="IPR008076">
    <property type="entry name" value="Cyanase"/>
</dbReference>
<evidence type="ECO:0000256" key="1">
    <source>
        <dbReference type="ARBA" id="ARBA00003561"/>
    </source>
</evidence>
<feature type="active site" evidence="3">
    <location>
        <position position="113"/>
    </location>
</feature>
<reference evidence="6" key="1">
    <citation type="submission" date="2022-08" db="EMBL/GenBank/DDBJ databases">
        <title>Mycobacterium kiyosense sp. nov., scotochromogenic slow-glowing species isolated from respiratory specimens.</title>
        <authorList>
            <person name="Fukano H."/>
            <person name="Kazumi Y."/>
            <person name="Sakagami N."/>
            <person name="Ato M."/>
            <person name="Mitarai S."/>
            <person name="Hoshino Y."/>
        </authorList>
    </citation>
    <scope>NUCLEOTIDE SEQUENCE</scope>
    <source>
        <strain evidence="6">1413</strain>
        <strain evidence="5">SRL2020-028</strain>
    </source>
</reference>
<dbReference type="Gene3D" id="3.30.1160.10">
    <property type="entry name" value="Cyanate lyase, C-terminal domain"/>
    <property type="match status" value="1"/>
</dbReference>
<dbReference type="EMBL" id="BRZI01000007">
    <property type="protein sequence ID" value="GLD29660.1"/>
    <property type="molecule type" value="Genomic_DNA"/>
</dbReference>
<sequence>MLGFRSGAAVRRLTPDHGMLGDVNRHEITEQIVVARLTRGLSWQQLADAIDRPLLWTTSALLGQHPIPAEQGKILVDLLGLDESTVPILAATPMRGGLPTAVPTDPTIYRFYEALQVYGGALKEVIHEQFGDGIMSAINFSIDLQKKPHPSGDRVVVTFDGKFLPYQWTSAHQ</sequence>
<organism evidence="6 7">
    <name type="scientific">Mycobacterium kiyosense</name>
    <dbReference type="NCBI Taxonomy" id="2871094"/>
    <lineage>
        <taxon>Bacteria</taxon>
        <taxon>Bacillati</taxon>
        <taxon>Actinomycetota</taxon>
        <taxon>Actinomycetes</taxon>
        <taxon>Mycobacteriales</taxon>
        <taxon>Mycobacteriaceae</taxon>
        <taxon>Mycobacterium</taxon>
    </lineage>
</organism>
<dbReference type="AlphaFoldDB" id="A0A9P3Q5Q2"/>
<proteinExistence type="inferred from homology"/>
<comment type="similarity">
    <text evidence="3">Belongs to the cyanase family.</text>
</comment>
<dbReference type="InterPro" id="IPR036581">
    <property type="entry name" value="Cyanate_lyase_C_sf"/>
</dbReference>
<protein>
    <recommendedName>
        <fullName evidence="3">Cyanate hydratase</fullName>
        <shortName evidence="3">Cyanase</shortName>
        <ecNumber evidence="3">4.2.1.104</ecNumber>
    </recommendedName>
    <alternativeName>
        <fullName evidence="3">Cyanate hydrolase</fullName>
    </alternativeName>
    <alternativeName>
        <fullName evidence="3">Cyanate lyase</fullName>
    </alternativeName>
</protein>
<feature type="active site" evidence="3">
    <location>
        <position position="136"/>
    </location>
</feature>
<keyword evidence="7" id="KW-1185">Reference proteome</keyword>
<dbReference type="NCBIfam" id="NF002773">
    <property type="entry name" value="PRK02866.1"/>
    <property type="match status" value="1"/>
</dbReference>
<dbReference type="EC" id="4.2.1.104" evidence="3"/>
<dbReference type="GO" id="GO:0003677">
    <property type="term" value="F:DNA binding"/>
    <property type="evidence" value="ECO:0007669"/>
    <property type="project" value="InterPro"/>
</dbReference>
<gene>
    <name evidence="3 6" type="primary">cynS</name>
    <name evidence="6" type="ORF">Mkiyose1413_15430</name>
    <name evidence="5" type="ORF">SRL2020028_51220</name>
</gene>
<evidence type="ECO:0000313" key="5">
    <source>
        <dbReference type="EMBL" id="GLB85866.1"/>
    </source>
</evidence>
<dbReference type="PIRSF" id="PIRSF001263">
    <property type="entry name" value="Cyanate_hydratas"/>
    <property type="match status" value="1"/>
</dbReference>
<evidence type="ECO:0000313" key="6">
    <source>
        <dbReference type="EMBL" id="GLD29660.1"/>
    </source>
</evidence>
<evidence type="ECO:0000259" key="4">
    <source>
        <dbReference type="SMART" id="SM01116"/>
    </source>
</evidence>
<dbReference type="Proteomes" id="UP001165663">
    <property type="component" value="Unassembled WGS sequence"/>
</dbReference>
<dbReference type="Pfam" id="PF02560">
    <property type="entry name" value="Cyanate_lyase"/>
    <property type="match status" value="1"/>
</dbReference>
<dbReference type="SMART" id="SM01116">
    <property type="entry name" value="Cyanate_lyase"/>
    <property type="match status" value="1"/>
</dbReference>
<dbReference type="PANTHER" id="PTHR34186:SF2">
    <property type="entry name" value="CYANATE HYDRATASE"/>
    <property type="match status" value="1"/>
</dbReference>
<comment type="catalytic activity">
    <reaction evidence="3">
        <text>cyanate + hydrogencarbonate + 3 H(+) = NH4(+) + 2 CO2</text>
        <dbReference type="Rhea" id="RHEA:11120"/>
        <dbReference type="ChEBI" id="CHEBI:15378"/>
        <dbReference type="ChEBI" id="CHEBI:16526"/>
        <dbReference type="ChEBI" id="CHEBI:17544"/>
        <dbReference type="ChEBI" id="CHEBI:28938"/>
        <dbReference type="ChEBI" id="CHEBI:29195"/>
        <dbReference type="EC" id="4.2.1.104"/>
    </reaction>
</comment>